<dbReference type="SUPFAM" id="SSF51215">
    <property type="entry name" value="Regulatory protein AraC"/>
    <property type="match status" value="1"/>
</dbReference>
<dbReference type="AlphaFoldDB" id="A0A6N8DJC4"/>
<evidence type="ECO:0000256" key="2">
    <source>
        <dbReference type="ARBA" id="ARBA00023125"/>
    </source>
</evidence>
<dbReference type="GO" id="GO:0003700">
    <property type="term" value="F:DNA-binding transcription factor activity"/>
    <property type="evidence" value="ECO:0007669"/>
    <property type="project" value="InterPro"/>
</dbReference>
<reference evidence="5 6" key="1">
    <citation type="submission" date="2019-11" db="EMBL/GenBank/DDBJ databases">
        <title>Whole-genome sequence of a Rhodoblastus acidophilus DSM 142.</title>
        <authorList>
            <person name="Kyndt J.A."/>
            <person name="Meyer T.E."/>
        </authorList>
    </citation>
    <scope>NUCLEOTIDE SEQUENCE [LARGE SCALE GENOMIC DNA]</scope>
    <source>
        <strain evidence="5 6">DSM 142</strain>
    </source>
</reference>
<dbReference type="GO" id="GO:0043565">
    <property type="term" value="F:sequence-specific DNA binding"/>
    <property type="evidence" value="ECO:0007669"/>
    <property type="project" value="InterPro"/>
</dbReference>
<feature type="domain" description="HTH araC/xylS-type" evidence="4">
    <location>
        <begin position="169"/>
        <end position="266"/>
    </location>
</feature>
<sequence length="270" mass="29535">MTDVSHRIVRHDARHEGVEAMSLATNHCFPRHSHDEFGLGLVTFGGQRSWSGRGFVEALPDDLISVNPGEMHDGAPVGRGARGWRMIYLRPEVLGFLAEDQGTGPFEFARPSFADAIAKRLFSELFDALVAPEAEALAIDERMVGLFGHLARSWSASAPRRRDPPPAVARAARKIDDDPTAKASLAELAALAGVSRYQLLRGFARHMGATPHVYLMQRRALLARSLLLSGLSPACVAAQAGFADQSHLTRVFFRHFCMTPARFQAARGAR</sequence>
<dbReference type="Gene3D" id="1.10.10.60">
    <property type="entry name" value="Homeodomain-like"/>
    <property type="match status" value="2"/>
</dbReference>
<comment type="caution">
    <text evidence="5">The sequence shown here is derived from an EMBL/GenBank/DDBJ whole genome shotgun (WGS) entry which is preliminary data.</text>
</comment>
<organism evidence="5 6">
    <name type="scientific">Rhodoblastus acidophilus</name>
    <name type="common">Rhodopseudomonas acidophila</name>
    <dbReference type="NCBI Taxonomy" id="1074"/>
    <lineage>
        <taxon>Bacteria</taxon>
        <taxon>Pseudomonadati</taxon>
        <taxon>Pseudomonadota</taxon>
        <taxon>Alphaproteobacteria</taxon>
        <taxon>Hyphomicrobiales</taxon>
        <taxon>Rhodoblastaceae</taxon>
        <taxon>Rhodoblastus</taxon>
    </lineage>
</organism>
<dbReference type="SUPFAM" id="SSF46689">
    <property type="entry name" value="Homeodomain-like"/>
    <property type="match status" value="2"/>
</dbReference>
<dbReference type="Proteomes" id="UP000439113">
    <property type="component" value="Unassembled WGS sequence"/>
</dbReference>
<dbReference type="EMBL" id="WNKS01000003">
    <property type="protein sequence ID" value="MTV30519.1"/>
    <property type="molecule type" value="Genomic_DNA"/>
</dbReference>
<dbReference type="RefSeq" id="WP_155445182.1">
    <property type="nucleotide sequence ID" value="NZ_JAOQNR010000003.1"/>
</dbReference>
<keyword evidence="2" id="KW-0238">DNA-binding</keyword>
<accession>A0A6N8DJC4</accession>
<dbReference type="OrthoDB" id="9809338at2"/>
<dbReference type="InterPro" id="IPR003313">
    <property type="entry name" value="AraC-bd"/>
</dbReference>
<dbReference type="InterPro" id="IPR037923">
    <property type="entry name" value="HTH-like"/>
</dbReference>
<keyword evidence="1" id="KW-0805">Transcription regulation</keyword>
<dbReference type="InterPro" id="IPR050204">
    <property type="entry name" value="AraC_XylS_family_regulators"/>
</dbReference>
<dbReference type="PANTHER" id="PTHR46796:SF2">
    <property type="entry name" value="TRANSCRIPTIONAL REGULATORY PROTEIN"/>
    <property type="match status" value="1"/>
</dbReference>
<dbReference type="SMART" id="SM00342">
    <property type="entry name" value="HTH_ARAC"/>
    <property type="match status" value="1"/>
</dbReference>
<dbReference type="InterPro" id="IPR009057">
    <property type="entry name" value="Homeodomain-like_sf"/>
</dbReference>
<evidence type="ECO:0000259" key="4">
    <source>
        <dbReference type="PROSITE" id="PS01124"/>
    </source>
</evidence>
<gene>
    <name evidence="5" type="ORF">GJ654_05870</name>
</gene>
<protein>
    <submittedName>
        <fullName evidence="5">Helix-turn-helix domain-containing protein</fullName>
    </submittedName>
</protein>
<dbReference type="InterPro" id="IPR018060">
    <property type="entry name" value="HTH_AraC"/>
</dbReference>
<evidence type="ECO:0000313" key="6">
    <source>
        <dbReference type="Proteomes" id="UP000439113"/>
    </source>
</evidence>
<evidence type="ECO:0000256" key="3">
    <source>
        <dbReference type="ARBA" id="ARBA00023163"/>
    </source>
</evidence>
<dbReference type="PROSITE" id="PS01124">
    <property type="entry name" value="HTH_ARAC_FAMILY_2"/>
    <property type="match status" value="1"/>
</dbReference>
<dbReference type="Pfam" id="PF02311">
    <property type="entry name" value="AraC_binding"/>
    <property type="match status" value="1"/>
</dbReference>
<keyword evidence="3" id="KW-0804">Transcription</keyword>
<evidence type="ECO:0000313" key="5">
    <source>
        <dbReference type="EMBL" id="MTV30519.1"/>
    </source>
</evidence>
<evidence type="ECO:0000256" key="1">
    <source>
        <dbReference type="ARBA" id="ARBA00023015"/>
    </source>
</evidence>
<dbReference type="PANTHER" id="PTHR46796">
    <property type="entry name" value="HTH-TYPE TRANSCRIPTIONAL ACTIVATOR RHAS-RELATED"/>
    <property type="match status" value="1"/>
</dbReference>
<name>A0A6N8DJC4_RHOAC</name>
<dbReference type="Pfam" id="PF12833">
    <property type="entry name" value="HTH_18"/>
    <property type="match status" value="1"/>
</dbReference>
<proteinExistence type="predicted"/>